<dbReference type="InterPro" id="IPR013785">
    <property type="entry name" value="Aldolase_TIM"/>
</dbReference>
<sequence length="234" mass="23988">MTGVARVLQAVLNGAWGPGESAVVPRDPAGLAAAAADAVAAGAREVRIRPRTPCGGASLSPRVVGPALAAVRRAVRVPVAVAVDAWAEPDPARRVARIRAWEELPDLAWVAWHEPGAEETAAALLARGVAVEAGLRAGTADPDLFARSPAAPRVRRIVAEAPDDGAGPWALAAAHGPVPVLLHGTGPAAWPVLRLARRLGMDGRIGLEDTLSLPDGTRARSTAEQVRAALSDGP</sequence>
<dbReference type="PANTHER" id="PTHR37418">
    <property type="entry name" value="3-KETO-5-AMINOHEXANOATE CLEAVAGE ENZYME-RELATED"/>
    <property type="match status" value="1"/>
</dbReference>
<dbReference type="EMBL" id="BNDW01000019">
    <property type="protein sequence ID" value="GHI21937.1"/>
    <property type="molecule type" value="Genomic_DNA"/>
</dbReference>
<evidence type="ECO:0008006" key="3">
    <source>
        <dbReference type="Google" id="ProtNLM"/>
    </source>
</evidence>
<evidence type="ECO:0000313" key="1">
    <source>
        <dbReference type="EMBL" id="GHI21937.1"/>
    </source>
</evidence>
<dbReference type="Pfam" id="PF05853">
    <property type="entry name" value="BKACE"/>
    <property type="match status" value="1"/>
</dbReference>
<dbReference type="Gene3D" id="3.20.20.70">
    <property type="entry name" value="Aldolase class I"/>
    <property type="match status" value="2"/>
</dbReference>
<proteinExistence type="predicted"/>
<reference evidence="1" key="1">
    <citation type="submission" date="2024-05" db="EMBL/GenBank/DDBJ databases">
        <title>Whole genome shotgun sequence of Streptomyces hydrogenans NBRC 13475.</title>
        <authorList>
            <person name="Komaki H."/>
            <person name="Tamura T."/>
        </authorList>
    </citation>
    <scope>NUCLEOTIDE SEQUENCE</scope>
    <source>
        <strain evidence="1">NBRC 13475</strain>
    </source>
</reference>
<dbReference type="PANTHER" id="PTHR37418:SF1">
    <property type="entry name" value="3-KETO-5-AMINOHEXANOATE CLEAVAGE PROTEIN"/>
    <property type="match status" value="1"/>
</dbReference>
<dbReference type="InterPro" id="IPR008567">
    <property type="entry name" value="BKACE"/>
</dbReference>
<keyword evidence="2" id="KW-1185">Reference proteome</keyword>
<accession>A0ABQ3PA81</accession>
<protein>
    <recommendedName>
        <fullName evidence="3">Aldolase</fullName>
    </recommendedName>
</protein>
<name>A0ABQ3PA81_9ACTN</name>
<dbReference type="Proteomes" id="UP001052739">
    <property type="component" value="Unassembled WGS sequence"/>
</dbReference>
<organism evidence="1 2">
    <name type="scientific">Streptomyces hydrogenans</name>
    <dbReference type="NCBI Taxonomy" id="1873719"/>
    <lineage>
        <taxon>Bacteria</taxon>
        <taxon>Bacillati</taxon>
        <taxon>Actinomycetota</taxon>
        <taxon>Actinomycetes</taxon>
        <taxon>Kitasatosporales</taxon>
        <taxon>Streptomycetaceae</taxon>
        <taxon>Streptomyces</taxon>
    </lineage>
</organism>
<gene>
    <name evidence="1" type="ORF">Shyd_33080</name>
</gene>
<evidence type="ECO:0000313" key="2">
    <source>
        <dbReference type="Proteomes" id="UP001052739"/>
    </source>
</evidence>
<comment type="caution">
    <text evidence="1">The sequence shown here is derived from an EMBL/GenBank/DDBJ whole genome shotgun (WGS) entry which is preliminary data.</text>
</comment>